<protein>
    <submittedName>
        <fullName evidence="6">SpoIIE family protein phosphatase</fullName>
    </submittedName>
</protein>
<dbReference type="RefSeq" id="WP_313983054.1">
    <property type="nucleotide sequence ID" value="NZ_JASJOS010000010.1"/>
</dbReference>
<keyword evidence="2" id="KW-0472">Membrane</keyword>
<dbReference type="EMBL" id="JASJOS010000010">
    <property type="protein sequence ID" value="MDJ1483329.1"/>
    <property type="molecule type" value="Genomic_DNA"/>
</dbReference>
<evidence type="ECO:0000259" key="5">
    <source>
        <dbReference type="Pfam" id="PF07495"/>
    </source>
</evidence>
<evidence type="ECO:0000313" key="7">
    <source>
        <dbReference type="Proteomes" id="UP001241110"/>
    </source>
</evidence>
<comment type="caution">
    <text evidence="6">The sequence shown here is derived from an EMBL/GenBank/DDBJ whole genome shotgun (WGS) entry which is preliminary data.</text>
</comment>
<dbReference type="Gene3D" id="2.60.40.10">
    <property type="entry name" value="Immunoglobulins"/>
    <property type="match status" value="1"/>
</dbReference>
<organism evidence="6 7">
    <name type="scientific">Xanthocytophaga flava</name>
    <dbReference type="NCBI Taxonomy" id="3048013"/>
    <lineage>
        <taxon>Bacteria</taxon>
        <taxon>Pseudomonadati</taxon>
        <taxon>Bacteroidota</taxon>
        <taxon>Cytophagia</taxon>
        <taxon>Cytophagales</taxon>
        <taxon>Rhodocytophagaceae</taxon>
        <taxon>Xanthocytophaga</taxon>
    </lineage>
</organism>
<dbReference type="PANTHER" id="PTHR43156">
    <property type="entry name" value="STAGE II SPORULATION PROTEIN E-RELATED"/>
    <property type="match status" value="1"/>
</dbReference>
<keyword evidence="3" id="KW-0732">Signal</keyword>
<dbReference type="InterPro" id="IPR013783">
    <property type="entry name" value="Ig-like_fold"/>
</dbReference>
<dbReference type="InterPro" id="IPR011123">
    <property type="entry name" value="Y_Y_Y"/>
</dbReference>
<feature type="domain" description="Two component regulator three Y" evidence="5">
    <location>
        <begin position="739"/>
        <end position="795"/>
    </location>
</feature>
<accession>A0AAE3U7V7</accession>
<feature type="domain" description="PPM-type phosphatase" evidence="4">
    <location>
        <begin position="932"/>
        <end position="1128"/>
    </location>
</feature>
<dbReference type="PANTHER" id="PTHR43156:SF9">
    <property type="entry name" value="HAMP DOMAIN-CONTAINING PROTEIN"/>
    <property type="match status" value="1"/>
</dbReference>
<dbReference type="Proteomes" id="UP001241110">
    <property type="component" value="Unassembled WGS sequence"/>
</dbReference>
<dbReference type="InterPro" id="IPR052016">
    <property type="entry name" value="Bact_Sigma-Reg"/>
</dbReference>
<gene>
    <name evidence="6" type="ORF">QNI16_22715</name>
</gene>
<feature type="transmembrane region" description="Helical" evidence="2">
    <location>
        <begin position="803"/>
        <end position="823"/>
    </location>
</feature>
<dbReference type="AlphaFoldDB" id="A0AAE3U7V7"/>
<feature type="signal peptide" evidence="3">
    <location>
        <begin position="1"/>
        <end position="26"/>
    </location>
</feature>
<dbReference type="Pfam" id="PF07495">
    <property type="entry name" value="Y_Y_Y"/>
    <property type="match status" value="1"/>
</dbReference>
<proteinExistence type="predicted"/>
<dbReference type="Gene3D" id="3.60.40.10">
    <property type="entry name" value="PPM-type phosphatase domain"/>
    <property type="match status" value="1"/>
</dbReference>
<keyword evidence="2" id="KW-1133">Transmembrane helix</keyword>
<keyword evidence="2" id="KW-0812">Transmembrane</keyword>
<dbReference type="Gene3D" id="2.130.10.10">
    <property type="entry name" value="YVTN repeat-like/Quinoprotein amine dehydrogenase"/>
    <property type="match status" value="2"/>
</dbReference>
<evidence type="ECO:0000256" key="1">
    <source>
        <dbReference type="ARBA" id="ARBA00022801"/>
    </source>
</evidence>
<dbReference type="InterPro" id="IPR036457">
    <property type="entry name" value="PPM-type-like_dom_sf"/>
</dbReference>
<feature type="chain" id="PRO_5042063160" evidence="3">
    <location>
        <begin position="27"/>
        <end position="1148"/>
    </location>
</feature>
<evidence type="ECO:0000256" key="2">
    <source>
        <dbReference type="SAM" id="Phobius"/>
    </source>
</evidence>
<reference evidence="6" key="1">
    <citation type="submission" date="2023-05" db="EMBL/GenBank/DDBJ databases">
        <authorList>
            <person name="Zhang X."/>
        </authorList>
    </citation>
    <scope>NUCLEOTIDE SEQUENCE</scope>
    <source>
        <strain evidence="6">YF14B1</strain>
    </source>
</reference>
<keyword evidence="1" id="KW-0378">Hydrolase</keyword>
<dbReference type="InterPro" id="IPR015943">
    <property type="entry name" value="WD40/YVTN_repeat-like_dom_sf"/>
</dbReference>
<evidence type="ECO:0000256" key="3">
    <source>
        <dbReference type="SAM" id="SignalP"/>
    </source>
</evidence>
<dbReference type="InterPro" id="IPR001932">
    <property type="entry name" value="PPM-type_phosphatase-like_dom"/>
</dbReference>
<dbReference type="Pfam" id="PF07228">
    <property type="entry name" value="SpoIIE"/>
    <property type="match status" value="1"/>
</dbReference>
<dbReference type="SUPFAM" id="SSF50978">
    <property type="entry name" value="WD40 repeat-like"/>
    <property type="match status" value="1"/>
</dbReference>
<dbReference type="GO" id="GO:0016791">
    <property type="term" value="F:phosphatase activity"/>
    <property type="evidence" value="ECO:0007669"/>
    <property type="project" value="TreeGrafter"/>
</dbReference>
<name>A0AAE3U7V7_9BACT</name>
<evidence type="ECO:0000259" key="4">
    <source>
        <dbReference type="Pfam" id="PF07228"/>
    </source>
</evidence>
<evidence type="ECO:0000313" key="6">
    <source>
        <dbReference type="EMBL" id="MDJ1483329.1"/>
    </source>
</evidence>
<dbReference type="InterPro" id="IPR036322">
    <property type="entry name" value="WD40_repeat_dom_sf"/>
</dbReference>
<sequence length="1148" mass="129225">MSRITYILRVSILLFVLLGGWLTANAQQGNPYITNYTVTPANLPGYELPRTFTSILSGGDQHIYVTNTKGVLFYNGSEWILVRTATTPLSLTTHPDYSERVYVGCQEGFGYVQTNANGENQFVGYGKEQKITGAITQIKSNGNHVYLLNKSAVYEWDVKEDQLSNVWKASGSATFQDLFVQKNQVFVNVAGKGLQRINGKQLTTVAGTEVLGQSRIVATIPLSEQKQILGTSNNRLWIFNGQQLSPLSIEAQSYLDANQLSSGTDLSASMYALATVSGGCVIIEKQTGKIRHVVNFQTGLPEDEIQAVSKDGQGNLWISHSMGVSRADFHFLVSNFSTYPGLIGNVTQVLSHKNMLYVATTEGIFYLDKSDSFQEVSGFVKQKRQIERITKTITIKENRKGLLGKLFGGKDDVKVDQKKEVIELEDKPTTANRQQEIYALQSIPYLFKKIEGFAGKCRQLSLFEGRILAAGSNGVYQISGTSSTPLLTGVYVQSLYASTNKRILVGAQNGLYALNLRGDKWEPENYTRQVSTPVHSMCQEGNTVWLGSLNQVWKLELNTQGKVHKAHPYTTGLPYSDLIPVFLAEGKPSFIIDNKLYRFNSSENKLEIDGDWTKKGIDLRAPVYGQKDLTWMRLEGRWQEISSTQKIDAQRTALLNLFSDLRDVYIDGKQNIWVVDAANQIYQINGEPNFGTLPPLHVYLERVADKKGKNLPIDDVSVPYDQNALQFVVSPRQFGQEAAIQYQYRVSGIGNEWSEWQTTPVFRFPILPDGSFTLQVRARDAQGTVSEVSEFDFVVRPPFWKTWWFQGFVLIAIAAGVVFFVRFRTYRLEQANRILEQRVEERTLEIRLQKEQIELQKNDIELQKHELELAYTDISKKNKHITGSINYAQKIQHAILPLESQIEKALPESFVFFQPRDTVSGDFYWFSEKEEVVIIAAVDCTGHGVPGAFMSMIGNTLLNQIVNEKGITEPAKILNLLHKGVRKALKQEEDNSERQDGMDIALCTFNKRTLLLQYAGANNSLYIVENGELIETKANKFGIGGVQKEAERLFTNHTFTVSANTHCYLFTDGYEDQFGGPDNRKFMAKRFRQLLVDIHAKPATDQKQILTQTIHDWKGHESQMDDMLVIGFQLPVSPDFAIKATLMDSVTQ</sequence>